<dbReference type="Pfam" id="PF13476">
    <property type="entry name" value="AAA_23"/>
    <property type="match status" value="1"/>
</dbReference>
<feature type="coiled-coil region" evidence="4">
    <location>
        <begin position="612"/>
        <end position="642"/>
    </location>
</feature>
<keyword evidence="7" id="KW-0540">Nuclease</keyword>
<dbReference type="RefSeq" id="WP_197004763.1">
    <property type="nucleotide sequence ID" value="NZ_BONS01000017.1"/>
</dbReference>
<evidence type="ECO:0000256" key="3">
    <source>
        <dbReference type="ARBA" id="ARBA00013368"/>
    </source>
</evidence>
<dbReference type="AlphaFoldDB" id="A0A8J7KH11"/>
<dbReference type="PANTHER" id="PTHR32114">
    <property type="entry name" value="ABC TRANSPORTER ABCH.3"/>
    <property type="match status" value="1"/>
</dbReference>
<evidence type="ECO:0000256" key="5">
    <source>
        <dbReference type="SAM" id="MobiDB-lite"/>
    </source>
</evidence>
<dbReference type="Proteomes" id="UP000622552">
    <property type="component" value="Unassembled WGS sequence"/>
</dbReference>
<dbReference type="GO" id="GO:0004527">
    <property type="term" value="F:exonuclease activity"/>
    <property type="evidence" value="ECO:0007669"/>
    <property type="project" value="UniProtKB-KW"/>
</dbReference>
<dbReference type="GO" id="GO:0006302">
    <property type="term" value="P:double-strand break repair"/>
    <property type="evidence" value="ECO:0007669"/>
    <property type="project" value="InterPro"/>
</dbReference>
<keyword evidence="7" id="KW-0269">Exonuclease</keyword>
<sequence>MRPLRLDIAGFTVFREPATLDLTGADLFALVGPTGSGKSTLLDAICFALYGTVPRSGKRGGVGGVLGPSAAEARVRLVFESGGQRYVASRVVRRVGKAGAPQTKHAGLERLHPDFDLSTLDSGLDAEQLGDVLAGSPSEMDAAVEKAVGLPYEQFVTCVILPQGAFAEFLHASPASRQQILVNLLGLGVYDDVRERAAKVASDATARLEVIDQQLTHGVPTDEALAEQQDRLDRLCRLAAEVDAALPALALAETAARDSAEALRAAEDQLRTIGAVTAPADTAAHGARSRDALEAVARVDAEVAGAEAAELALLRERDTAGDPAGLAKLLDAYERADEIPAEIDRHAAALTLAVAAHAAASSTVEESARALAGAEAARDAARTEELAAALRGHLRVGDDCPVCLRAVEEVPGVPENVRLTAAERDVATARGGHESALRRHRDTDREEAAARTTLDEARSRLERATAWFVGKPDRVEVAASLAAAHDLAKRLDAAGTELRALRRHRLTCGNELDAARTALQRAWAGYDRVRDGLSVLGPPAADREDLAGSWTALADWAADRATALRAARDEASEAARGAAGALTGARSAIDALFAAADAPRTGNPVRDAAVAVERASAVLANLTEARERAARLREQRDGHQRDATVAKALAQHLNANNFKRWLLAEALDQLVDGASALLMELSSGQYELGHDKGEFYVVDHHDAEQQRAVRTLSGGETFQASLALALALSDRLAGMSSNATTLGSIILDEGFGTLDGATLDMVAATLENLAARGDRLVGVVTHVPALAERIPVRYEVRKDARSAYVERVA</sequence>
<organism evidence="7 8">
    <name type="scientific">Longispora fulva</name>
    <dbReference type="NCBI Taxonomy" id="619741"/>
    <lineage>
        <taxon>Bacteria</taxon>
        <taxon>Bacillati</taxon>
        <taxon>Actinomycetota</taxon>
        <taxon>Actinomycetes</taxon>
        <taxon>Micromonosporales</taxon>
        <taxon>Micromonosporaceae</taxon>
        <taxon>Longispora</taxon>
    </lineage>
</organism>
<protein>
    <recommendedName>
        <fullName evidence="3">Nuclease SbcCD subunit C</fullName>
    </recommendedName>
</protein>
<comment type="subunit">
    <text evidence="2">Heterodimer of SbcC and SbcD.</text>
</comment>
<feature type="region of interest" description="Disordered" evidence="5">
    <location>
        <begin position="429"/>
        <end position="454"/>
    </location>
</feature>
<evidence type="ECO:0000256" key="4">
    <source>
        <dbReference type="SAM" id="Coils"/>
    </source>
</evidence>
<evidence type="ECO:0000256" key="2">
    <source>
        <dbReference type="ARBA" id="ARBA00011322"/>
    </source>
</evidence>
<keyword evidence="8" id="KW-1185">Reference proteome</keyword>
<dbReference type="Pfam" id="PF13558">
    <property type="entry name" value="SbcC_Walker_B"/>
    <property type="match status" value="1"/>
</dbReference>
<dbReference type="Gene3D" id="3.40.50.300">
    <property type="entry name" value="P-loop containing nucleotide triphosphate hydrolases"/>
    <property type="match status" value="2"/>
</dbReference>
<evidence type="ECO:0000313" key="7">
    <source>
        <dbReference type="EMBL" id="MBG6137955.1"/>
    </source>
</evidence>
<keyword evidence="7" id="KW-0378">Hydrolase</keyword>
<dbReference type="InterPro" id="IPR038729">
    <property type="entry name" value="Rad50/SbcC_AAA"/>
</dbReference>
<proteinExistence type="inferred from homology"/>
<keyword evidence="4" id="KW-0175">Coiled coil</keyword>
<feature type="domain" description="Rad50/SbcC-type AAA" evidence="6">
    <location>
        <begin position="5"/>
        <end position="186"/>
    </location>
</feature>
<reference evidence="7" key="1">
    <citation type="submission" date="2020-11" db="EMBL/GenBank/DDBJ databases">
        <title>Sequencing the genomes of 1000 actinobacteria strains.</title>
        <authorList>
            <person name="Klenk H.-P."/>
        </authorList>
    </citation>
    <scope>NUCLEOTIDE SEQUENCE</scope>
    <source>
        <strain evidence="7">DSM 45356</strain>
    </source>
</reference>
<dbReference type="PANTHER" id="PTHR32114:SF2">
    <property type="entry name" value="ABC TRANSPORTER ABCH.3"/>
    <property type="match status" value="1"/>
</dbReference>
<comment type="caution">
    <text evidence="7">The sequence shown here is derived from an EMBL/GenBank/DDBJ whole genome shotgun (WGS) entry which is preliminary data.</text>
</comment>
<dbReference type="GO" id="GO:0016887">
    <property type="term" value="F:ATP hydrolysis activity"/>
    <property type="evidence" value="ECO:0007669"/>
    <property type="project" value="InterPro"/>
</dbReference>
<evidence type="ECO:0000313" key="8">
    <source>
        <dbReference type="Proteomes" id="UP000622552"/>
    </source>
</evidence>
<evidence type="ECO:0000259" key="6">
    <source>
        <dbReference type="Pfam" id="PF13476"/>
    </source>
</evidence>
<accession>A0A8J7KH11</accession>
<gene>
    <name evidence="7" type="ORF">IW245_004149</name>
</gene>
<evidence type="ECO:0000256" key="1">
    <source>
        <dbReference type="ARBA" id="ARBA00006930"/>
    </source>
</evidence>
<name>A0A8J7KH11_9ACTN</name>
<dbReference type="SUPFAM" id="SSF52540">
    <property type="entry name" value="P-loop containing nucleoside triphosphate hydrolases"/>
    <property type="match status" value="1"/>
</dbReference>
<dbReference type="EMBL" id="JADOUF010000001">
    <property type="protein sequence ID" value="MBG6137955.1"/>
    <property type="molecule type" value="Genomic_DNA"/>
</dbReference>
<comment type="similarity">
    <text evidence="1">Belongs to the SMC family. SbcC subfamily.</text>
</comment>
<dbReference type="InterPro" id="IPR027417">
    <property type="entry name" value="P-loop_NTPase"/>
</dbReference>